<evidence type="ECO:0000256" key="2">
    <source>
        <dbReference type="SAM" id="Phobius"/>
    </source>
</evidence>
<evidence type="ECO:0000313" key="4">
    <source>
        <dbReference type="EMBL" id="KGM55019.1"/>
    </source>
</evidence>
<keyword evidence="2" id="KW-1133">Transmembrane helix</keyword>
<dbReference type="Proteomes" id="UP000029998">
    <property type="component" value="Unassembled WGS sequence"/>
</dbReference>
<dbReference type="OrthoDB" id="9781888at2"/>
<keyword evidence="5" id="KW-1185">Reference proteome</keyword>
<dbReference type="eggNOG" id="COG0845">
    <property type="taxonomic scope" value="Bacteria"/>
</dbReference>
<feature type="domain" description="Multidrug resistance protein MdtA-like barrel-sandwich hybrid" evidence="3">
    <location>
        <begin position="67"/>
        <end position="214"/>
    </location>
</feature>
<dbReference type="Gene3D" id="2.40.420.20">
    <property type="match status" value="1"/>
</dbReference>
<sequence>MKLAPVFRRTWGLIAVAIPLIALFIYVVIRSGPMAPVSVTTVSTTMRELQPQIAGIGTVEARYAHRVGPITPGRLLRVDVQPGDTVEAGQVLAELDPIDLEQRLDAVRAAADRAEAAFSEFKARHAFAASQADRYEKLFTAQVVSEEQVITKRQELRIAESALNAGHKEIARTRADVRAAEIQRDSLILRAPVDGIVAARTADPGTTVVAGQSVIEVIEPGEVWLNARFDQVSANGLAAGLPAVIELRSREGELFDGEVVRAEPKADPITEETVAKIAFAEKVEPLPPLGEIVHLTVQLPVRKEALAIPSAALRRVDHATGVWKVVDGDIEFAPVRTGPTDLHGYVQVLDGLKVGDIVVLYSESTLTARTRISEAGALPGAAP</sequence>
<dbReference type="GO" id="GO:1990281">
    <property type="term" value="C:efflux pump complex"/>
    <property type="evidence" value="ECO:0007669"/>
    <property type="project" value="TreeGrafter"/>
</dbReference>
<organism evidence="4 5">
    <name type="scientific">Lysobacter daejeonensis GH1-9</name>
    <dbReference type="NCBI Taxonomy" id="1385517"/>
    <lineage>
        <taxon>Bacteria</taxon>
        <taxon>Pseudomonadati</taxon>
        <taxon>Pseudomonadota</taxon>
        <taxon>Gammaproteobacteria</taxon>
        <taxon>Lysobacterales</taxon>
        <taxon>Lysobacteraceae</taxon>
        <taxon>Aerolutibacter</taxon>
    </lineage>
</organism>
<keyword evidence="2" id="KW-0472">Membrane</keyword>
<dbReference type="GO" id="GO:0015562">
    <property type="term" value="F:efflux transmembrane transporter activity"/>
    <property type="evidence" value="ECO:0007669"/>
    <property type="project" value="TreeGrafter"/>
</dbReference>
<gene>
    <name evidence="4" type="ORF">N800_01710</name>
</gene>
<accession>A0A0A0EWX6</accession>
<dbReference type="EMBL" id="AVPU01000008">
    <property type="protein sequence ID" value="KGM55019.1"/>
    <property type="molecule type" value="Genomic_DNA"/>
</dbReference>
<dbReference type="PANTHER" id="PTHR30469:SF15">
    <property type="entry name" value="HLYD FAMILY OF SECRETION PROTEINS"/>
    <property type="match status" value="1"/>
</dbReference>
<dbReference type="Gene3D" id="1.10.287.470">
    <property type="entry name" value="Helix hairpin bin"/>
    <property type="match status" value="1"/>
</dbReference>
<dbReference type="InterPro" id="IPR058625">
    <property type="entry name" value="MdtA-like_BSH"/>
</dbReference>
<reference evidence="4 5" key="1">
    <citation type="submission" date="2013-08" db="EMBL/GenBank/DDBJ databases">
        <title>Genome sequencing of Lysobacter.</title>
        <authorList>
            <person name="Zhang S."/>
            <person name="Wang G."/>
        </authorList>
    </citation>
    <scope>NUCLEOTIDE SEQUENCE [LARGE SCALE GENOMIC DNA]</scope>
    <source>
        <strain evidence="4 5">GH1-9</strain>
    </source>
</reference>
<dbReference type="PANTHER" id="PTHR30469">
    <property type="entry name" value="MULTIDRUG RESISTANCE PROTEIN MDTA"/>
    <property type="match status" value="1"/>
</dbReference>
<dbReference type="RefSeq" id="WP_036136271.1">
    <property type="nucleotide sequence ID" value="NZ_AVPU01000008.1"/>
</dbReference>
<name>A0A0A0EWX6_9GAMM</name>
<feature type="transmembrane region" description="Helical" evidence="2">
    <location>
        <begin position="12"/>
        <end position="29"/>
    </location>
</feature>
<dbReference type="Pfam" id="PF25917">
    <property type="entry name" value="BSH_RND"/>
    <property type="match status" value="1"/>
</dbReference>
<dbReference type="SUPFAM" id="SSF111369">
    <property type="entry name" value="HlyD-like secretion proteins"/>
    <property type="match status" value="1"/>
</dbReference>
<evidence type="ECO:0000256" key="1">
    <source>
        <dbReference type="ARBA" id="ARBA00009477"/>
    </source>
</evidence>
<dbReference type="NCBIfam" id="TIGR01730">
    <property type="entry name" value="RND_mfp"/>
    <property type="match status" value="1"/>
</dbReference>
<comment type="caution">
    <text evidence="4">The sequence shown here is derived from an EMBL/GenBank/DDBJ whole genome shotgun (WGS) entry which is preliminary data.</text>
</comment>
<dbReference type="Gene3D" id="2.40.30.170">
    <property type="match status" value="1"/>
</dbReference>
<dbReference type="Gene3D" id="2.40.50.100">
    <property type="match status" value="1"/>
</dbReference>
<protein>
    <submittedName>
        <fullName evidence="4">Hemolysin secretion protein D</fullName>
    </submittedName>
</protein>
<dbReference type="AlphaFoldDB" id="A0A0A0EWX6"/>
<dbReference type="STRING" id="1385517.N800_01710"/>
<evidence type="ECO:0000259" key="3">
    <source>
        <dbReference type="Pfam" id="PF25917"/>
    </source>
</evidence>
<dbReference type="InterPro" id="IPR006143">
    <property type="entry name" value="RND_pump_MFP"/>
</dbReference>
<comment type="similarity">
    <text evidence="1">Belongs to the membrane fusion protein (MFP) (TC 8.A.1) family.</text>
</comment>
<proteinExistence type="inferred from homology"/>
<evidence type="ECO:0000313" key="5">
    <source>
        <dbReference type="Proteomes" id="UP000029998"/>
    </source>
</evidence>
<keyword evidence="2" id="KW-0812">Transmembrane</keyword>